<keyword evidence="2" id="KW-0472">Membrane</keyword>
<feature type="transmembrane region" description="Helical" evidence="2">
    <location>
        <begin position="65"/>
        <end position="85"/>
    </location>
</feature>
<sequence length="538" mass="59558">MNEFIARPLLLLLAPLIYWLVLRLVHSQQQTGGWEKILPPELAARLLLAAQQQSGSAQLLIAPRLMAGLLALLLTLALSGPGYTLPSDNLTQPRQELVILQQLSPPIRGTADAHRWLELSQRLLVPLLNSREQGQTALIFYAGSAHLASPMTEDAATLRQLLSLTHPSVMPRAGQQPEAAFRLAATTGQLAADPRLSGSLQWLWLTPVLPSTAEMQRLMRLMPDRVDALVLVWLDATPADAQAQQQQWQEFDRLQLLHSQQAAARLQQINQSAAGAAVVAAGVPLFRELGHWLLLPGLLLLAWHATGQPLPRGWTEKIRYSLLPGMVLLLCAGFLMPRPLLAGGPFNKDYRAWQALQQQQPARALQQARSNELKGHALFELQRYVEAAEAFVLAAAEVETGKRQADLLFNAGTSLLLAAEVERALVLLRQVELLQPQRIEPCINRVLAEALLAQQPLPDQQALQQACSGGSERQPEAGDSGEADSQTQPQPWQPRRQASCPGCTPLDDVQEQQLEQLQEDPWRLLRLRFQTELREQQP</sequence>
<dbReference type="AlphaFoldDB" id="A0A1K1YG08"/>
<keyword evidence="2" id="KW-0812">Transmembrane</keyword>
<evidence type="ECO:0000313" key="4">
    <source>
        <dbReference type="Proteomes" id="UP000182350"/>
    </source>
</evidence>
<dbReference type="SUPFAM" id="SSF48452">
    <property type="entry name" value="TPR-like"/>
    <property type="match status" value="1"/>
</dbReference>
<accession>A0A1K1YG08</accession>
<evidence type="ECO:0000256" key="1">
    <source>
        <dbReference type="SAM" id="MobiDB-lite"/>
    </source>
</evidence>
<organism evidence="3 4">
    <name type="scientific">Marinospirillum alkaliphilum DSM 21637</name>
    <dbReference type="NCBI Taxonomy" id="1122209"/>
    <lineage>
        <taxon>Bacteria</taxon>
        <taxon>Pseudomonadati</taxon>
        <taxon>Pseudomonadota</taxon>
        <taxon>Gammaproteobacteria</taxon>
        <taxon>Oceanospirillales</taxon>
        <taxon>Oceanospirillaceae</taxon>
        <taxon>Marinospirillum</taxon>
    </lineage>
</organism>
<dbReference type="STRING" id="1122209.SAMN02745752_02224"/>
<protein>
    <submittedName>
        <fullName evidence="3">Ca-activated chloride channel family protein</fullName>
    </submittedName>
</protein>
<dbReference type="OrthoDB" id="9807628at2"/>
<reference evidence="3 4" key="1">
    <citation type="submission" date="2016-11" db="EMBL/GenBank/DDBJ databases">
        <authorList>
            <person name="Jaros S."/>
            <person name="Januszkiewicz K."/>
            <person name="Wedrychowicz H."/>
        </authorList>
    </citation>
    <scope>NUCLEOTIDE SEQUENCE [LARGE SCALE GENOMIC DNA]</scope>
    <source>
        <strain evidence="3 4">DSM 21637</strain>
    </source>
</reference>
<feature type="compositionally biased region" description="Low complexity" evidence="1">
    <location>
        <begin position="486"/>
        <end position="497"/>
    </location>
</feature>
<feature type="region of interest" description="Disordered" evidence="1">
    <location>
        <begin position="462"/>
        <end position="507"/>
    </location>
</feature>
<name>A0A1K1YG08_9GAMM</name>
<dbReference type="EMBL" id="FPJW01000008">
    <property type="protein sequence ID" value="SFX60800.1"/>
    <property type="molecule type" value="Genomic_DNA"/>
</dbReference>
<evidence type="ECO:0000313" key="3">
    <source>
        <dbReference type="EMBL" id="SFX60800.1"/>
    </source>
</evidence>
<dbReference type="InterPro" id="IPR011990">
    <property type="entry name" value="TPR-like_helical_dom_sf"/>
</dbReference>
<evidence type="ECO:0000256" key="2">
    <source>
        <dbReference type="SAM" id="Phobius"/>
    </source>
</evidence>
<gene>
    <name evidence="3" type="ORF">SAMN02745752_02224</name>
</gene>
<dbReference type="RefSeq" id="WP_072326532.1">
    <property type="nucleotide sequence ID" value="NZ_FPJW01000008.1"/>
</dbReference>
<proteinExistence type="predicted"/>
<dbReference type="Proteomes" id="UP000182350">
    <property type="component" value="Unassembled WGS sequence"/>
</dbReference>
<keyword evidence="4" id="KW-1185">Reference proteome</keyword>
<keyword evidence="2" id="KW-1133">Transmembrane helix</keyword>